<evidence type="ECO:0000313" key="2">
    <source>
        <dbReference type="EMBL" id="MEM0577429.1"/>
    </source>
</evidence>
<comment type="caution">
    <text evidence="2">The sequence shown here is derived from an EMBL/GenBank/DDBJ whole genome shotgun (WGS) entry which is preliminary data.</text>
</comment>
<sequence length="165" mass="18862">MNDTFSNTNNCCCHHKKTEELKKEILEQDKPNFRFKSLSSVALSVLIAFFPKCPLCWAAYMSLFGFLGLSQLPYMSWLLPVLLVFLGIYLVILYRKSHKNGYIPFQLSLTGAILLLIGKLFFPLEKWIAVLGMIFIISSSLWLSFGVQVIGYLLSRQNNKLKSIN</sequence>
<feature type="transmembrane region" description="Helical" evidence="1">
    <location>
        <begin position="41"/>
        <end position="68"/>
    </location>
</feature>
<keyword evidence="1" id="KW-0812">Transmembrane</keyword>
<evidence type="ECO:0008006" key="4">
    <source>
        <dbReference type="Google" id="ProtNLM"/>
    </source>
</evidence>
<keyword evidence="1" id="KW-1133">Transmembrane helix</keyword>
<feature type="transmembrane region" description="Helical" evidence="1">
    <location>
        <begin position="101"/>
        <end position="122"/>
    </location>
</feature>
<reference evidence="2 3" key="1">
    <citation type="submission" date="2024-03" db="EMBL/GenBank/DDBJ databases">
        <title>Two novel species of the genus Flavobacterium exhibiting potentially degradation of complex polysaccharides.</title>
        <authorList>
            <person name="Lian X."/>
        </authorList>
    </citation>
    <scope>NUCLEOTIDE SEQUENCE [LARGE SCALE GENOMIC DNA]</scope>
    <source>
        <strain evidence="2 3">N6</strain>
    </source>
</reference>
<dbReference type="RefSeq" id="WP_342692329.1">
    <property type="nucleotide sequence ID" value="NZ_JBCGDP010000012.1"/>
</dbReference>
<protein>
    <recommendedName>
        <fullName evidence="4">MerC mercury resistance protein</fullName>
    </recommendedName>
</protein>
<name>A0ABU9NT80_9FLAO</name>
<keyword evidence="1" id="KW-0472">Membrane</keyword>
<organism evidence="2 3">
    <name type="scientific">Flavobacterium polysaccharolyticum</name>
    <dbReference type="NCBI Taxonomy" id="3133148"/>
    <lineage>
        <taxon>Bacteria</taxon>
        <taxon>Pseudomonadati</taxon>
        <taxon>Bacteroidota</taxon>
        <taxon>Flavobacteriia</taxon>
        <taxon>Flavobacteriales</taxon>
        <taxon>Flavobacteriaceae</taxon>
        <taxon>Flavobacterium</taxon>
    </lineage>
</organism>
<evidence type="ECO:0000256" key="1">
    <source>
        <dbReference type="SAM" id="Phobius"/>
    </source>
</evidence>
<gene>
    <name evidence="2" type="ORF">WFZ86_13045</name>
</gene>
<evidence type="ECO:0000313" key="3">
    <source>
        <dbReference type="Proteomes" id="UP001468798"/>
    </source>
</evidence>
<feature type="transmembrane region" description="Helical" evidence="1">
    <location>
        <begin position="128"/>
        <end position="154"/>
    </location>
</feature>
<dbReference type="Proteomes" id="UP001468798">
    <property type="component" value="Unassembled WGS sequence"/>
</dbReference>
<accession>A0ABU9NT80</accession>
<feature type="transmembrane region" description="Helical" evidence="1">
    <location>
        <begin position="74"/>
        <end position="94"/>
    </location>
</feature>
<keyword evidence="3" id="KW-1185">Reference proteome</keyword>
<proteinExistence type="predicted"/>
<dbReference type="EMBL" id="JBCGDP010000012">
    <property type="protein sequence ID" value="MEM0577429.1"/>
    <property type="molecule type" value="Genomic_DNA"/>
</dbReference>